<dbReference type="GO" id="GO:0005525">
    <property type="term" value="F:GTP binding"/>
    <property type="evidence" value="ECO:0007669"/>
    <property type="project" value="UniProtKB-KW"/>
</dbReference>
<keyword evidence="2" id="KW-0132">Cell division</keyword>
<dbReference type="PIRSF" id="PIRSF006698">
    <property type="entry name" value="Septin"/>
    <property type="match status" value="1"/>
</dbReference>
<evidence type="ECO:0000256" key="7">
    <source>
        <dbReference type="RuleBase" id="RU004560"/>
    </source>
</evidence>
<feature type="compositionally biased region" description="Basic and acidic residues" evidence="9">
    <location>
        <begin position="21"/>
        <end position="36"/>
    </location>
</feature>
<dbReference type="OrthoDB" id="416553at2759"/>
<keyword evidence="6" id="KW-0131">Cell cycle</keyword>
<dbReference type="FunCoup" id="T1FU84">
    <property type="interactions" value="1218"/>
</dbReference>
<dbReference type="EMBL" id="KB097026">
    <property type="protein sequence ID" value="ESO00080.1"/>
    <property type="molecule type" value="Genomic_DNA"/>
</dbReference>
<dbReference type="GO" id="GO:0008104">
    <property type="term" value="P:intracellular protein localization"/>
    <property type="evidence" value="ECO:0000318"/>
    <property type="project" value="GO_Central"/>
</dbReference>
<dbReference type="InterPro" id="IPR027417">
    <property type="entry name" value="P-loop_NTPase"/>
</dbReference>
<dbReference type="GeneID" id="20212380"/>
<sequence length="502" mass="57693">MSRRARDAFLASPAVGNPSVKPEHAPREREIEKDLTKQPLSTLNNTSQYLSNSHSSNTIKSTTSSGGFSLRDGTGDSGGCHEVGYVRLPNQIYRKSVKRGFDFTLMVVGESGLGKSTLINSLFLTDIYSAENRMPVFKTKKTLQVETTQVSLSEKGVKLKLTIVDTPGFGDFIDNTNCWEPIINYIDSRYEEYLNAESRVNRVQILDSRVHCCLYFISPNGHGLKALDIEFMKRLHDKVNIIPLIAKADSMTKEEVTEFKKIILQEIAENKINIYDFPVNSNINSISSDDDERMLKLYKDRVPFAVVGSNTLIETSQGRKVRGRMYPWGAVEVEKLEHNDFTALKNMLIGMHMQDLKDVTNNVHYENFRFNRLACLDGPSNRNNNNKAVVHSDKYVVVVWSPMLQIEEEKREHVQKMKKMELEMEQVFQMKVKEKVQKLHDSEIDLHRRAEQMKKNLEQQEKELEERIQAFEAERDAWEEQNRSLVILDDSASKKDKKKSLF</sequence>
<dbReference type="CDD" id="cd01850">
    <property type="entry name" value="CDC_Septin"/>
    <property type="match status" value="1"/>
</dbReference>
<dbReference type="eggNOG" id="KOG2655">
    <property type="taxonomic scope" value="Eukaryota"/>
</dbReference>
<dbReference type="SUPFAM" id="SSF52540">
    <property type="entry name" value="P-loop containing nucleoside triphosphate hydrolases"/>
    <property type="match status" value="1"/>
</dbReference>
<reference evidence="12" key="3">
    <citation type="submission" date="2015-06" db="UniProtKB">
        <authorList>
            <consortium name="EnsemblMetazoa"/>
        </authorList>
    </citation>
    <scope>IDENTIFICATION</scope>
</reference>
<dbReference type="OMA" id="HGRRIRY"/>
<dbReference type="HOGENOM" id="CLU_017718_8_1_1"/>
<dbReference type="GO" id="GO:0031105">
    <property type="term" value="C:septin complex"/>
    <property type="evidence" value="ECO:0000318"/>
    <property type="project" value="GO_Central"/>
</dbReference>
<dbReference type="PROSITE" id="PS51719">
    <property type="entry name" value="G_SEPTIN"/>
    <property type="match status" value="1"/>
</dbReference>
<proteinExistence type="inferred from homology"/>
<keyword evidence="5 7" id="KW-0342">GTP-binding</keyword>
<gene>
    <name evidence="12" type="primary">20212380</name>
    <name evidence="11" type="ORF">HELRODRAFT_192726</name>
</gene>
<evidence type="ECO:0000256" key="3">
    <source>
        <dbReference type="ARBA" id="ARBA00022741"/>
    </source>
</evidence>
<dbReference type="InterPro" id="IPR030379">
    <property type="entry name" value="G_SEPTIN_dom"/>
</dbReference>
<comment type="subcellular location">
    <subcellularLocation>
        <location evidence="1">Cleavage furrow</location>
    </subcellularLocation>
</comment>
<keyword evidence="3 7" id="KW-0547">Nucleotide-binding</keyword>
<dbReference type="PANTHER" id="PTHR18884">
    <property type="entry name" value="SEPTIN"/>
    <property type="match status" value="1"/>
</dbReference>
<dbReference type="GO" id="GO:0061640">
    <property type="term" value="P:cytoskeleton-dependent cytokinesis"/>
    <property type="evidence" value="ECO:0000318"/>
    <property type="project" value="GO_Central"/>
</dbReference>
<dbReference type="FunFam" id="3.40.50.300:FF:000162">
    <property type="entry name" value="septin-7 isoform X1"/>
    <property type="match status" value="1"/>
</dbReference>
<dbReference type="InParanoid" id="T1FU84"/>
<protein>
    <recommendedName>
        <fullName evidence="10">Septin-type G domain-containing protein</fullName>
    </recommendedName>
</protein>
<dbReference type="EnsemblMetazoa" id="HelroT192726">
    <property type="protein sequence ID" value="HelroP192726"/>
    <property type="gene ID" value="HelroG192726"/>
</dbReference>
<dbReference type="KEGG" id="hro:HELRODRAFT_192726"/>
<dbReference type="STRING" id="6412.T1FU84"/>
<evidence type="ECO:0000256" key="2">
    <source>
        <dbReference type="ARBA" id="ARBA00022618"/>
    </source>
</evidence>
<dbReference type="GO" id="GO:0032153">
    <property type="term" value="C:cell division site"/>
    <property type="evidence" value="ECO:0000318"/>
    <property type="project" value="GO_Central"/>
</dbReference>
<dbReference type="RefSeq" id="XP_009021854.1">
    <property type="nucleotide sequence ID" value="XM_009023606.1"/>
</dbReference>
<dbReference type="GO" id="GO:0005940">
    <property type="term" value="C:septin ring"/>
    <property type="evidence" value="ECO:0000318"/>
    <property type="project" value="GO_Central"/>
</dbReference>
<dbReference type="GO" id="GO:0032154">
    <property type="term" value="C:cleavage furrow"/>
    <property type="evidence" value="ECO:0007669"/>
    <property type="project" value="UniProtKB-SubCell"/>
</dbReference>
<evidence type="ECO:0000256" key="4">
    <source>
        <dbReference type="ARBA" id="ARBA00023054"/>
    </source>
</evidence>
<evidence type="ECO:0000313" key="13">
    <source>
        <dbReference type="Proteomes" id="UP000015101"/>
    </source>
</evidence>
<evidence type="ECO:0000313" key="11">
    <source>
        <dbReference type="EMBL" id="ESO00080.1"/>
    </source>
</evidence>
<evidence type="ECO:0000256" key="9">
    <source>
        <dbReference type="SAM" id="MobiDB-lite"/>
    </source>
</evidence>
<evidence type="ECO:0000256" key="5">
    <source>
        <dbReference type="ARBA" id="ARBA00023134"/>
    </source>
</evidence>
<feature type="domain" description="Septin-type G" evidence="10">
    <location>
        <begin position="99"/>
        <end position="375"/>
    </location>
</feature>
<keyword evidence="4 8" id="KW-0175">Coiled coil</keyword>
<name>T1FU84_HELRO</name>
<feature type="coiled-coil region" evidence="8">
    <location>
        <begin position="403"/>
        <end position="481"/>
    </location>
</feature>
<evidence type="ECO:0000256" key="6">
    <source>
        <dbReference type="ARBA" id="ARBA00023306"/>
    </source>
</evidence>
<dbReference type="Pfam" id="PF00735">
    <property type="entry name" value="Septin"/>
    <property type="match status" value="1"/>
</dbReference>
<evidence type="ECO:0000256" key="8">
    <source>
        <dbReference type="SAM" id="Coils"/>
    </source>
</evidence>
<keyword evidence="13" id="KW-1185">Reference proteome</keyword>
<reference evidence="13" key="1">
    <citation type="submission" date="2012-12" db="EMBL/GenBank/DDBJ databases">
        <authorList>
            <person name="Hellsten U."/>
            <person name="Grimwood J."/>
            <person name="Chapman J.A."/>
            <person name="Shapiro H."/>
            <person name="Aerts A."/>
            <person name="Otillar R.P."/>
            <person name="Terry A.Y."/>
            <person name="Boore J.L."/>
            <person name="Simakov O."/>
            <person name="Marletaz F."/>
            <person name="Cho S.-J."/>
            <person name="Edsinger-Gonzales E."/>
            <person name="Havlak P."/>
            <person name="Kuo D.-H."/>
            <person name="Larsson T."/>
            <person name="Lv J."/>
            <person name="Arendt D."/>
            <person name="Savage R."/>
            <person name="Osoegawa K."/>
            <person name="de Jong P."/>
            <person name="Lindberg D.R."/>
            <person name="Seaver E.C."/>
            <person name="Weisblat D.A."/>
            <person name="Putnam N.H."/>
            <person name="Grigoriev I.V."/>
            <person name="Rokhsar D.S."/>
        </authorList>
    </citation>
    <scope>NUCLEOTIDE SEQUENCE</scope>
</reference>
<dbReference type="CTD" id="20212380"/>
<dbReference type="GO" id="GO:0015630">
    <property type="term" value="C:microtubule cytoskeleton"/>
    <property type="evidence" value="ECO:0000318"/>
    <property type="project" value="GO_Central"/>
</dbReference>
<feature type="compositionally biased region" description="Polar residues" evidence="9">
    <location>
        <begin position="38"/>
        <end position="67"/>
    </location>
</feature>
<dbReference type="EMBL" id="AMQM01005654">
    <property type="status" value="NOT_ANNOTATED_CDS"/>
    <property type="molecule type" value="Genomic_DNA"/>
</dbReference>
<organism evidence="12 13">
    <name type="scientific">Helobdella robusta</name>
    <name type="common">Californian leech</name>
    <dbReference type="NCBI Taxonomy" id="6412"/>
    <lineage>
        <taxon>Eukaryota</taxon>
        <taxon>Metazoa</taxon>
        <taxon>Spiralia</taxon>
        <taxon>Lophotrochozoa</taxon>
        <taxon>Annelida</taxon>
        <taxon>Clitellata</taxon>
        <taxon>Hirudinea</taxon>
        <taxon>Rhynchobdellida</taxon>
        <taxon>Glossiphoniidae</taxon>
        <taxon>Helobdella</taxon>
    </lineage>
</organism>
<evidence type="ECO:0000256" key="1">
    <source>
        <dbReference type="ARBA" id="ARBA00004626"/>
    </source>
</evidence>
<feature type="region of interest" description="Disordered" evidence="9">
    <location>
        <begin position="1"/>
        <end position="67"/>
    </location>
</feature>
<evidence type="ECO:0000313" key="12">
    <source>
        <dbReference type="EnsemblMetazoa" id="HelroP192726"/>
    </source>
</evidence>
<accession>T1FU84</accession>
<reference evidence="11 13" key="2">
    <citation type="journal article" date="2013" name="Nature">
        <title>Insights into bilaterian evolution from three spiralian genomes.</title>
        <authorList>
            <person name="Simakov O."/>
            <person name="Marletaz F."/>
            <person name="Cho S.J."/>
            <person name="Edsinger-Gonzales E."/>
            <person name="Havlak P."/>
            <person name="Hellsten U."/>
            <person name="Kuo D.H."/>
            <person name="Larsson T."/>
            <person name="Lv J."/>
            <person name="Arendt D."/>
            <person name="Savage R."/>
            <person name="Osoegawa K."/>
            <person name="de Jong P."/>
            <person name="Grimwood J."/>
            <person name="Chapman J.A."/>
            <person name="Shapiro H."/>
            <person name="Aerts A."/>
            <person name="Otillar R.P."/>
            <person name="Terry A.Y."/>
            <person name="Boore J.L."/>
            <person name="Grigoriev I.V."/>
            <person name="Lindberg D.R."/>
            <person name="Seaver E.C."/>
            <person name="Weisblat D.A."/>
            <person name="Putnam N.H."/>
            <person name="Rokhsar D.S."/>
        </authorList>
    </citation>
    <scope>NUCLEOTIDE SEQUENCE</scope>
</reference>
<comment type="similarity">
    <text evidence="7">Belongs to the TRAFAC class TrmE-Era-EngA-EngB-Septin-like GTPase superfamily. Septin GTPase family.</text>
</comment>
<dbReference type="InterPro" id="IPR016491">
    <property type="entry name" value="Septin"/>
</dbReference>
<dbReference type="Proteomes" id="UP000015101">
    <property type="component" value="Unassembled WGS sequence"/>
</dbReference>
<dbReference type="GO" id="GO:0060090">
    <property type="term" value="F:molecular adaptor activity"/>
    <property type="evidence" value="ECO:0000318"/>
    <property type="project" value="GO_Central"/>
</dbReference>
<evidence type="ECO:0000259" key="10">
    <source>
        <dbReference type="PROSITE" id="PS51719"/>
    </source>
</evidence>
<dbReference type="AlphaFoldDB" id="T1FU84"/>
<dbReference type="Gene3D" id="3.40.50.300">
    <property type="entry name" value="P-loop containing nucleotide triphosphate hydrolases"/>
    <property type="match status" value="1"/>
</dbReference>
<dbReference type="GO" id="GO:0003924">
    <property type="term" value="F:GTPase activity"/>
    <property type="evidence" value="ECO:0000318"/>
    <property type="project" value="GO_Central"/>
</dbReference>